<dbReference type="RefSeq" id="WP_173069418.1">
    <property type="nucleotide sequence ID" value="NZ_BAABGO010000008.1"/>
</dbReference>
<keyword evidence="2" id="KW-0472">Membrane</keyword>
<dbReference type="Pfam" id="PF13676">
    <property type="entry name" value="TIR_2"/>
    <property type="match status" value="1"/>
</dbReference>
<evidence type="ECO:0000313" key="5">
    <source>
        <dbReference type="Proteomes" id="UP000482800"/>
    </source>
</evidence>
<gene>
    <name evidence="4" type="ORF">Phou_089040</name>
</gene>
<evidence type="ECO:0000313" key="4">
    <source>
        <dbReference type="EMBL" id="GFJ84724.1"/>
    </source>
</evidence>
<keyword evidence="2" id="KW-1133">Transmembrane helix</keyword>
<dbReference type="SUPFAM" id="SSF52200">
    <property type="entry name" value="Toll/Interleukin receptor TIR domain"/>
    <property type="match status" value="1"/>
</dbReference>
<dbReference type="InterPro" id="IPR035897">
    <property type="entry name" value="Toll_tir_struct_dom_sf"/>
</dbReference>
<reference evidence="4 5" key="1">
    <citation type="submission" date="2020-03" db="EMBL/GenBank/DDBJ databases">
        <title>Whole genome shotgun sequence of Phytohabitans houttuyneae NBRC 108639.</title>
        <authorList>
            <person name="Komaki H."/>
            <person name="Tamura T."/>
        </authorList>
    </citation>
    <scope>NUCLEOTIDE SEQUENCE [LARGE SCALE GENOMIC DNA]</scope>
    <source>
        <strain evidence="4 5">NBRC 108639</strain>
    </source>
</reference>
<evidence type="ECO:0000256" key="2">
    <source>
        <dbReference type="SAM" id="Phobius"/>
    </source>
</evidence>
<dbReference type="EMBL" id="BLPF01000004">
    <property type="protein sequence ID" value="GFJ84724.1"/>
    <property type="molecule type" value="Genomic_DNA"/>
</dbReference>
<evidence type="ECO:0000256" key="1">
    <source>
        <dbReference type="SAM" id="MobiDB-lite"/>
    </source>
</evidence>
<dbReference type="InterPro" id="IPR000157">
    <property type="entry name" value="TIR_dom"/>
</dbReference>
<reference evidence="4 5" key="2">
    <citation type="submission" date="2020-03" db="EMBL/GenBank/DDBJ databases">
        <authorList>
            <person name="Ichikawa N."/>
            <person name="Kimura A."/>
            <person name="Kitahashi Y."/>
            <person name="Uohara A."/>
        </authorList>
    </citation>
    <scope>NUCLEOTIDE SEQUENCE [LARGE SCALE GENOMIC DNA]</scope>
    <source>
        <strain evidence="4 5">NBRC 108639</strain>
    </source>
</reference>
<dbReference type="AlphaFoldDB" id="A0A6V8KLI9"/>
<organism evidence="4 5">
    <name type="scientific">Phytohabitans houttuyneae</name>
    <dbReference type="NCBI Taxonomy" id="1076126"/>
    <lineage>
        <taxon>Bacteria</taxon>
        <taxon>Bacillati</taxon>
        <taxon>Actinomycetota</taxon>
        <taxon>Actinomycetes</taxon>
        <taxon>Micromonosporales</taxon>
        <taxon>Micromonosporaceae</taxon>
    </lineage>
</organism>
<comment type="caution">
    <text evidence="4">The sequence shown here is derived from an EMBL/GenBank/DDBJ whole genome shotgun (WGS) entry which is preliminary data.</text>
</comment>
<protein>
    <recommendedName>
        <fullName evidence="3">TIR domain-containing protein</fullName>
    </recommendedName>
</protein>
<name>A0A6V8KLI9_9ACTN</name>
<feature type="transmembrane region" description="Helical" evidence="2">
    <location>
        <begin position="153"/>
        <end position="173"/>
    </location>
</feature>
<dbReference type="Proteomes" id="UP000482800">
    <property type="component" value="Unassembled WGS sequence"/>
</dbReference>
<feature type="domain" description="TIR" evidence="3">
    <location>
        <begin position="12"/>
        <end position="102"/>
    </location>
</feature>
<feature type="region of interest" description="Disordered" evidence="1">
    <location>
        <begin position="176"/>
        <end position="200"/>
    </location>
</feature>
<accession>A0A6V8KLI9</accession>
<proteinExistence type="predicted"/>
<dbReference type="GO" id="GO:0007165">
    <property type="term" value="P:signal transduction"/>
    <property type="evidence" value="ECO:0007669"/>
    <property type="project" value="InterPro"/>
</dbReference>
<sequence length="331" mass="36145">MTQPTNTPGRLYISHAPDGRAYARKLAEYLQRVGIATEVDNDGLPAPNMEKLRKRVDRSVGLLVLVTKESATSDQVGHELDRAMEMGRPIFVLLLHGKRLPLLLNQCPYEVARWSRMPSAAFVSQLYQALGGSSTSQIALIEPAAQRRAAAPLLVLSALAAVLLVIGGGYWIGSRPRGETVSPPTPTVTTAPVVSENPAPPDTVTITSPQEGAVVHRCERVRGTANLPDNKTMLFARNRTGPPDAVWYFNYVGTYQNGFVPPEWAGTVYFGSATRQSYDLVIVVMEVKAAARFWQQHKSEDNSYAFANDLPAGAERAALVRVRQGTMDDCE</sequence>
<keyword evidence="2" id="KW-0812">Transmembrane</keyword>
<evidence type="ECO:0000259" key="3">
    <source>
        <dbReference type="Pfam" id="PF13676"/>
    </source>
</evidence>
<dbReference type="Gene3D" id="3.40.50.10140">
    <property type="entry name" value="Toll/interleukin-1 receptor homology (TIR) domain"/>
    <property type="match status" value="1"/>
</dbReference>
<keyword evidence="5" id="KW-1185">Reference proteome</keyword>